<dbReference type="GO" id="GO:0019288">
    <property type="term" value="P:isopentenyl diphosphate biosynthetic process, methylerythritol 4-phosphate pathway"/>
    <property type="evidence" value="ECO:0007669"/>
    <property type="project" value="UniProtKB-UniRule"/>
</dbReference>
<dbReference type="GO" id="GO:0003729">
    <property type="term" value="F:mRNA binding"/>
    <property type="evidence" value="ECO:0007669"/>
    <property type="project" value="UniProtKB-ARBA"/>
</dbReference>
<dbReference type="InterPro" id="IPR035104">
    <property type="entry name" value="Ribosomal_protein_S1-like"/>
</dbReference>
<dbReference type="GO" id="GO:0046872">
    <property type="term" value="F:metal ion binding"/>
    <property type="evidence" value="ECO:0007669"/>
    <property type="project" value="UniProtKB-KW"/>
</dbReference>
<dbReference type="UniPathway" id="UPA00059">
    <property type="reaction ID" value="UER00105"/>
</dbReference>
<dbReference type="Proteomes" id="UP000295008">
    <property type="component" value="Unassembled WGS sequence"/>
</dbReference>
<feature type="binding site" evidence="5">
    <location>
        <position position="261"/>
    </location>
    <ligand>
        <name>isopentenyl diphosphate</name>
        <dbReference type="ChEBI" id="CHEBI:128769"/>
    </ligand>
</feature>
<comment type="catalytic activity">
    <reaction evidence="5">
        <text>isopentenyl diphosphate + 2 oxidized [2Fe-2S]-[ferredoxin] + H2O = (2E)-4-hydroxy-3-methylbut-2-enyl diphosphate + 2 reduced [2Fe-2S]-[ferredoxin] + 2 H(+)</text>
        <dbReference type="Rhea" id="RHEA:24488"/>
        <dbReference type="Rhea" id="RHEA-COMP:10000"/>
        <dbReference type="Rhea" id="RHEA-COMP:10001"/>
        <dbReference type="ChEBI" id="CHEBI:15377"/>
        <dbReference type="ChEBI" id="CHEBI:15378"/>
        <dbReference type="ChEBI" id="CHEBI:33737"/>
        <dbReference type="ChEBI" id="CHEBI:33738"/>
        <dbReference type="ChEBI" id="CHEBI:128753"/>
        <dbReference type="ChEBI" id="CHEBI:128769"/>
        <dbReference type="EC" id="1.17.7.4"/>
    </reaction>
</comment>
<feature type="binding site" evidence="5">
    <location>
        <position position="189"/>
    </location>
    <ligand>
        <name>[4Fe-4S] cluster</name>
        <dbReference type="ChEBI" id="CHEBI:49883"/>
    </ligand>
</feature>
<evidence type="ECO:0000313" key="8">
    <source>
        <dbReference type="Proteomes" id="UP000295008"/>
    </source>
</evidence>
<dbReference type="UniPathway" id="UPA00056">
    <property type="reaction ID" value="UER00097"/>
</dbReference>
<protein>
    <recommendedName>
        <fullName evidence="5">4-hydroxy-3-methylbut-2-enyl diphosphate reductase</fullName>
        <shortName evidence="5">HMBPP reductase</shortName>
        <ecNumber evidence="5">1.17.7.4</ecNumber>
    </recommendedName>
</protein>
<dbReference type="EC" id="1.17.7.4" evidence="5"/>
<feature type="domain" description="S1 motif" evidence="6">
    <location>
        <begin position="321"/>
        <end position="389"/>
    </location>
</feature>
<feature type="binding site" evidence="5">
    <location>
        <position position="41"/>
    </location>
    <ligand>
        <name>(2E)-4-hydroxy-3-methylbut-2-enyl diphosphate</name>
        <dbReference type="ChEBI" id="CHEBI:128753"/>
    </ligand>
</feature>
<dbReference type="PANTHER" id="PTHR30426">
    <property type="entry name" value="4-HYDROXY-3-METHYLBUT-2-ENYL DIPHOSPHATE REDUCTASE"/>
    <property type="match status" value="1"/>
</dbReference>
<gene>
    <name evidence="5" type="primary">ispH</name>
    <name evidence="7" type="ORF">EDC14_101241</name>
</gene>
<dbReference type="CDD" id="cd04465">
    <property type="entry name" value="S1_RPS1_repeat_ec2_hs2"/>
    <property type="match status" value="1"/>
</dbReference>
<keyword evidence="5" id="KW-0414">Isoprene biosynthesis</keyword>
<accession>A0A4R1RSJ0</accession>
<dbReference type="FunFam" id="2.40.50.140:FF:000051">
    <property type="entry name" value="RNA-binding transcriptional accessory protein"/>
    <property type="match status" value="1"/>
</dbReference>
<dbReference type="PANTHER" id="PTHR30426:SF0">
    <property type="entry name" value="4-HYDROXY-3-METHYLBUT-2-ENYL DIPHOSPHATE REDUCTASE"/>
    <property type="match status" value="1"/>
</dbReference>
<dbReference type="GO" id="GO:0051745">
    <property type="term" value="F:4-hydroxy-3-methylbut-2-enyl diphosphate reductase activity"/>
    <property type="evidence" value="ECO:0007669"/>
    <property type="project" value="UniProtKB-UniRule"/>
</dbReference>
<dbReference type="NCBIfam" id="NF000907">
    <property type="entry name" value="PRK00087.1"/>
    <property type="match status" value="1"/>
</dbReference>
<dbReference type="CDD" id="cd05688">
    <property type="entry name" value="S1_RPS1_repeat_ec3"/>
    <property type="match status" value="1"/>
</dbReference>
<dbReference type="InterPro" id="IPR003451">
    <property type="entry name" value="LytB/IspH"/>
</dbReference>
<feature type="binding site" evidence="5">
    <location>
        <position position="95"/>
    </location>
    <ligand>
        <name>[4Fe-4S] cluster</name>
        <dbReference type="ChEBI" id="CHEBI:49883"/>
    </ligand>
</feature>
<dbReference type="Gene3D" id="3.40.50.11270">
    <property type="match status" value="1"/>
</dbReference>
<dbReference type="CDD" id="cd05687">
    <property type="entry name" value="S1_RPS1_repeat_ec1_hs1"/>
    <property type="match status" value="1"/>
</dbReference>
<dbReference type="NCBIfam" id="TIGR00216">
    <property type="entry name" value="ispH_lytB"/>
    <property type="match status" value="1"/>
</dbReference>
<evidence type="ECO:0000256" key="5">
    <source>
        <dbReference type="HAMAP-Rule" id="MF_00191"/>
    </source>
</evidence>
<comment type="caution">
    <text evidence="7">The sequence shown here is derived from an EMBL/GenBank/DDBJ whole genome shotgun (WGS) entry which is preliminary data.</text>
</comment>
<dbReference type="EMBL" id="SLUN01000012">
    <property type="protein sequence ID" value="TCL69344.1"/>
    <property type="molecule type" value="Genomic_DNA"/>
</dbReference>
<feature type="binding site" evidence="5">
    <location>
        <position position="123"/>
    </location>
    <ligand>
        <name>isopentenyl diphosphate</name>
        <dbReference type="ChEBI" id="CHEBI:128769"/>
    </ligand>
</feature>
<dbReference type="GO" id="GO:0016114">
    <property type="term" value="P:terpenoid biosynthetic process"/>
    <property type="evidence" value="ECO:0007669"/>
    <property type="project" value="UniProtKB-UniRule"/>
</dbReference>
<keyword evidence="8" id="KW-1185">Reference proteome</keyword>
<dbReference type="Gene3D" id="3.40.1010.20">
    <property type="entry name" value="4-hydroxy-3-methylbut-2-enyl diphosphate reductase, catalytic domain"/>
    <property type="match status" value="2"/>
</dbReference>
<feature type="binding site" evidence="5">
    <location>
        <position position="261"/>
    </location>
    <ligand>
        <name>dimethylallyl diphosphate</name>
        <dbReference type="ChEBI" id="CHEBI:57623"/>
    </ligand>
</feature>
<dbReference type="OrthoDB" id="9804077at2"/>
<comment type="function">
    <text evidence="5">Catalyzes the conversion of 1-hydroxy-2-methyl-2-(E)-butenyl 4-diphosphate (HMBPP) into a mixture of isopentenyl diphosphate (IPP) and dimethylallyl diphosphate (DMAPP). Acts in the terminal step of the DOXP/MEP pathway for isoprenoid precursor biosynthesis.</text>
</comment>
<keyword evidence="5" id="KW-0560">Oxidoreductase</keyword>
<feature type="binding site" evidence="5">
    <location>
        <position position="217"/>
    </location>
    <ligand>
        <name>isopentenyl diphosphate</name>
        <dbReference type="ChEBI" id="CHEBI:128769"/>
    </ligand>
</feature>
<evidence type="ECO:0000259" key="6">
    <source>
        <dbReference type="PROSITE" id="PS50126"/>
    </source>
</evidence>
<organism evidence="7 8">
    <name type="scientific">Hydrogenispora ethanolica</name>
    <dbReference type="NCBI Taxonomy" id="1082276"/>
    <lineage>
        <taxon>Bacteria</taxon>
        <taxon>Bacillati</taxon>
        <taxon>Bacillota</taxon>
        <taxon>Hydrogenispora</taxon>
    </lineage>
</organism>
<keyword evidence="2 5" id="KW-0479">Metal-binding</keyword>
<comment type="pathway">
    <text evidence="5">Isoprenoid biosynthesis; isopentenyl diphosphate biosynthesis via DXP pathway; isopentenyl diphosphate from 1-deoxy-D-xylulose 5-phosphate: step 6/6.</text>
</comment>
<comment type="similarity">
    <text evidence="5">Belongs to the IspH family.</text>
</comment>
<feature type="binding site" evidence="5">
    <location>
        <position position="161"/>
    </location>
    <ligand>
        <name>(2E)-4-hydroxy-3-methylbut-2-enyl diphosphate</name>
        <dbReference type="ChEBI" id="CHEBI:128753"/>
    </ligand>
</feature>
<dbReference type="InterPro" id="IPR012340">
    <property type="entry name" value="NA-bd_OB-fold"/>
</dbReference>
<sequence>MEIILAKSAGFCFGVKRALEMVQKALQDRSAPVFCLGPLIHNPAVVEELEQNGLQVIDNIRNLPAGRLVIRSHGVGPGVYREAAAQNLEIVDATCPFVKNVQQLAVFLVDQGYQVIIFGEKEHAEVAGVLESVGGNAFVIHGQEALPESGIGPKVGVISQTTQDIAGYQRLVSELIAQTKEVRVFNTICLATSQRQQEAAELSKKVDIMIVVGGRNSANTKRLTEISQASGTPTHQVESSNELKPEWFEGVQQVGVTAGASTPDHQIDEVIQKIRNLGGKQAVSAESIETKENQMAVQDGEEQEVMNYDWPEDRFRELTPGQIIDAKVILVRDDTVFVDIGGKSDLTIPLAELTAEPVNSAKELVKVGDVIKVMVTKTGSEDKILLSKRLVDQQQVWFQLEEAFQQERVVDGKVSEAVKGGFSVSVSGIRAFMPASQAFLGFEKDLNSLVGQEIQVKIIEFERSRKRVVVSRRVLLEAERQKAEAEIFATITEGERRQGTVTRLADFGAFVDLGSGVEGLVHVSELSWNRVKHPQEVLKVGERVEVLVTKVDPAAKRISLSIKQIQEHPWHSAILNFAEGEVYPGTVVRLESFGAFIRLAPGIDALAHISQIADRRISKPDEVLKVGEEVRVKILKIDTANRKVSVSLKEVAQDQDQQETDEFLNQQSEDNFSQNLGAFIKK</sequence>
<feature type="domain" description="S1 motif" evidence="6">
    <location>
        <begin position="407"/>
        <end position="473"/>
    </location>
</feature>
<proteinExistence type="inferred from homology"/>
<dbReference type="Pfam" id="PF00575">
    <property type="entry name" value="S1"/>
    <property type="match status" value="4"/>
</dbReference>
<feature type="binding site" evidence="5">
    <location>
        <position position="41"/>
    </location>
    <ligand>
        <name>dimethylallyl diphosphate</name>
        <dbReference type="ChEBI" id="CHEBI:57623"/>
    </ligand>
</feature>
<feature type="binding site" evidence="5">
    <location>
        <position position="219"/>
    </location>
    <ligand>
        <name>dimethylallyl diphosphate</name>
        <dbReference type="ChEBI" id="CHEBI:57623"/>
    </ligand>
</feature>
<feature type="binding site" evidence="5">
    <location>
        <position position="217"/>
    </location>
    <ligand>
        <name>(2E)-4-hydroxy-3-methylbut-2-enyl diphosphate</name>
        <dbReference type="ChEBI" id="CHEBI:128753"/>
    </ligand>
</feature>
<feature type="binding site" evidence="5">
    <location>
        <position position="123"/>
    </location>
    <ligand>
        <name>dimethylallyl diphosphate</name>
        <dbReference type="ChEBI" id="CHEBI:57623"/>
    </ligand>
</feature>
<feature type="binding site" evidence="5">
    <location>
        <position position="217"/>
    </location>
    <ligand>
        <name>dimethylallyl diphosphate</name>
        <dbReference type="ChEBI" id="CHEBI:57623"/>
    </ligand>
</feature>
<feature type="binding site" evidence="5">
    <location>
        <position position="73"/>
    </location>
    <ligand>
        <name>isopentenyl diphosphate</name>
        <dbReference type="ChEBI" id="CHEBI:128769"/>
    </ligand>
</feature>
<dbReference type="PRINTS" id="PR00681">
    <property type="entry name" value="RIBOSOMALS1"/>
</dbReference>
<dbReference type="CDD" id="cd13944">
    <property type="entry name" value="lytB_ispH"/>
    <property type="match status" value="1"/>
</dbReference>
<comment type="cofactor">
    <cofactor evidence="5">
        <name>[4Fe-4S] cluster</name>
        <dbReference type="ChEBI" id="CHEBI:49883"/>
    </cofactor>
    <text evidence="5">Binds 1 [4Fe-4S] cluster per subunit.</text>
</comment>
<feature type="binding site" evidence="5">
    <location>
        <position position="219"/>
    </location>
    <ligand>
        <name>isopentenyl diphosphate</name>
        <dbReference type="ChEBI" id="CHEBI:128769"/>
    </ligand>
</feature>
<dbReference type="InterPro" id="IPR003029">
    <property type="entry name" value="S1_domain"/>
</dbReference>
<comment type="caution">
    <text evidence="5">Lacks conserved residue(s) required for the propagation of feature annotation.</text>
</comment>
<evidence type="ECO:0000256" key="1">
    <source>
        <dbReference type="ARBA" id="ARBA00022485"/>
    </source>
</evidence>
<keyword evidence="4 5" id="KW-0411">Iron-sulfur</keyword>
<feature type="active site" description="Proton donor" evidence="5">
    <location>
        <position position="125"/>
    </location>
</feature>
<feature type="binding site" evidence="5">
    <location>
        <position position="73"/>
    </location>
    <ligand>
        <name>dimethylallyl diphosphate</name>
        <dbReference type="ChEBI" id="CHEBI:57623"/>
    </ligand>
</feature>
<dbReference type="GO" id="GO:0005737">
    <property type="term" value="C:cytoplasm"/>
    <property type="evidence" value="ECO:0007669"/>
    <property type="project" value="UniProtKB-ARBA"/>
</dbReference>
<evidence type="ECO:0000313" key="7">
    <source>
        <dbReference type="EMBL" id="TCL69344.1"/>
    </source>
</evidence>
<dbReference type="RefSeq" id="WP_132014365.1">
    <property type="nucleotide sequence ID" value="NZ_SLUN01000012.1"/>
</dbReference>
<feature type="binding site" evidence="5">
    <location>
        <position position="73"/>
    </location>
    <ligand>
        <name>(2E)-4-hydroxy-3-methylbut-2-enyl diphosphate</name>
        <dbReference type="ChEBI" id="CHEBI:128753"/>
    </ligand>
</feature>
<dbReference type="AlphaFoldDB" id="A0A4R1RSJ0"/>
<feature type="binding site" evidence="5">
    <location>
        <position position="261"/>
    </location>
    <ligand>
        <name>(2E)-4-hydroxy-3-methylbut-2-enyl diphosphate</name>
        <dbReference type="ChEBI" id="CHEBI:128753"/>
    </ligand>
</feature>
<dbReference type="HAMAP" id="MF_00191">
    <property type="entry name" value="IspH"/>
    <property type="match status" value="1"/>
</dbReference>
<feature type="domain" description="S1 motif" evidence="6">
    <location>
        <begin position="494"/>
        <end position="563"/>
    </location>
</feature>
<dbReference type="SUPFAM" id="SSF50249">
    <property type="entry name" value="Nucleic acid-binding proteins"/>
    <property type="match status" value="4"/>
</dbReference>
<evidence type="ECO:0000256" key="3">
    <source>
        <dbReference type="ARBA" id="ARBA00023004"/>
    </source>
</evidence>
<feature type="binding site" evidence="5">
    <location>
        <position position="41"/>
    </location>
    <ligand>
        <name>isopentenyl diphosphate</name>
        <dbReference type="ChEBI" id="CHEBI:128769"/>
    </ligand>
</feature>
<feature type="binding site" evidence="5">
    <location>
        <position position="219"/>
    </location>
    <ligand>
        <name>(2E)-4-hydroxy-3-methylbut-2-enyl diphosphate</name>
        <dbReference type="ChEBI" id="CHEBI:128753"/>
    </ligand>
</feature>
<feature type="domain" description="S1 motif" evidence="6">
    <location>
        <begin position="580"/>
        <end position="649"/>
    </location>
</feature>
<keyword evidence="1 5" id="KW-0004">4Fe-4S</keyword>
<evidence type="ECO:0000256" key="2">
    <source>
        <dbReference type="ARBA" id="ARBA00022723"/>
    </source>
</evidence>
<dbReference type="PROSITE" id="PS50126">
    <property type="entry name" value="S1"/>
    <property type="match status" value="4"/>
</dbReference>
<name>A0A4R1RSJ0_HYDET</name>
<dbReference type="NCBIfam" id="NF002187">
    <property type="entry name" value="PRK01045.1-1"/>
    <property type="match status" value="1"/>
</dbReference>
<dbReference type="GO" id="GO:0050992">
    <property type="term" value="P:dimethylallyl diphosphate biosynthetic process"/>
    <property type="evidence" value="ECO:0007669"/>
    <property type="project" value="UniProtKB-UniRule"/>
</dbReference>
<evidence type="ECO:0000256" key="4">
    <source>
        <dbReference type="ARBA" id="ARBA00023014"/>
    </source>
</evidence>
<dbReference type="Pfam" id="PF02401">
    <property type="entry name" value="LYTB"/>
    <property type="match status" value="1"/>
</dbReference>
<reference evidence="7 8" key="1">
    <citation type="submission" date="2019-03" db="EMBL/GenBank/DDBJ databases">
        <title>Genomic Encyclopedia of Type Strains, Phase IV (KMG-IV): sequencing the most valuable type-strain genomes for metagenomic binning, comparative biology and taxonomic classification.</title>
        <authorList>
            <person name="Goeker M."/>
        </authorList>
    </citation>
    <scope>NUCLEOTIDE SEQUENCE [LARGE SCALE GENOMIC DNA]</scope>
    <source>
        <strain evidence="7 8">LX-B</strain>
    </source>
</reference>
<dbReference type="SMART" id="SM00316">
    <property type="entry name" value="S1"/>
    <property type="match status" value="4"/>
</dbReference>
<feature type="binding site" evidence="5">
    <location>
        <position position="123"/>
    </location>
    <ligand>
        <name>(2E)-4-hydroxy-3-methylbut-2-enyl diphosphate</name>
        <dbReference type="ChEBI" id="CHEBI:128753"/>
    </ligand>
</feature>
<dbReference type="GO" id="GO:0051539">
    <property type="term" value="F:4 iron, 4 sulfur cluster binding"/>
    <property type="evidence" value="ECO:0007669"/>
    <property type="project" value="UniProtKB-UniRule"/>
</dbReference>
<keyword evidence="3 5" id="KW-0408">Iron</keyword>
<comment type="pathway">
    <text evidence="5">Isoprenoid biosynthesis; dimethylallyl diphosphate biosynthesis; dimethylallyl diphosphate from (2E)-4-hydroxy-3-methylbutenyl diphosphate: step 1/1.</text>
</comment>
<feature type="binding site" evidence="5">
    <location>
        <position position="12"/>
    </location>
    <ligand>
        <name>[4Fe-4S] cluster</name>
        <dbReference type="ChEBI" id="CHEBI:49883"/>
    </ligand>
</feature>
<dbReference type="Gene3D" id="2.40.50.140">
    <property type="entry name" value="Nucleic acid-binding proteins"/>
    <property type="match status" value="4"/>
</dbReference>
<dbReference type="NCBIfam" id="NF005208">
    <property type="entry name" value="PRK06676.1"/>
    <property type="match status" value="1"/>
</dbReference>
<comment type="catalytic activity">
    <reaction evidence="5">
        <text>dimethylallyl diphosphate + 2 oxidized [2Fe-2S]-[ferredoxin] + H2O = (2E)-4-hydroxy-3-methylbut-2-enyl diphosphate + 2 reduced [2Fe-2S]-[ferredoxin] + 2 H(+)</text>
        <dbReference type="Rhea" id="RHEA:24825"/>
        <dbReference type="Rhea" id="RHEA-COMP:10000"/>
        <dbReference type="Rhea" id="RHEA-COMP:10001"/>
        <dbReference type="ChEBI" id="CHEBI:15377"/>
        <dbReference type="ChEBI" id="CHEBI:15378"/>
        <dbReference type="ChEBI" id="CHEBI:33737"/>
        <dbReference type="ChEBI" id="CHEBI:33738"/>
        <dbReference type="ChEBI" id="CHEBI:57623"/>
        <dbReference type="ChEBI" id="CHEBI:128753"/>
        <dbReference type="EC" id="1.17.7.4"/>
    </reaction>
</comment>